<accession>B8I254</accession>
<evidence type="ECO:0000313" key="5">
    <source>
        <dbReference type="Proteomes" id="UP000001349"/>
    </source>
</evidence>
<comment type="cofactor">
    <cofactor evidence="3">
        <name>Fe(2+)</name>
        <dbReference type="ChEBI" id="CHEBI:29033"/>
    </cofactor>
    <text evidence="3">Binds 1 Fe(2+) ion.</text>
</comment>
<name>B8I254_RUMCH</name>
<feature type="active site" evidence="3">
    <location>
        <position position="131"/>
    </location>
</feature>
<protein>
    <recommendedName>
        <fullName evidence="3">Peptide deformylase</fullName>
        <shortName evidence="3">PDF</shortName>
        <ecNumber evidence="3">3.5.1.88</ecNumber>
    </recommendedName>
    <alternativeName>
        <fullName evidence="3">Polypeptide deformylase</fullName>
    </alternativeName>
</protein>
<dbReference type="InterPro" id="IPR023635">
    <property type="entry name" value="Peptide_deformylase"/>
</dbReference>
<dbReference type="PRINTS" id="PR01576">
    <property type="entry name" value="PDEFORMYLASE"/>
</dbReference>
<feature type="binding site" evidence="3">
    <location>
        <position position="130"/>
    </location>
    <ligand>
        <name>Fe cation</name>
        <dbReference type="ChEBI" id="CHEBI:24875"/>
    </ligand>
</feature>
<dbReference type="RefSeq" id="WP_015925021.1">
    <property type="nucleotide sequence ID" value="NC_011898.1"/>
</dbReference>
<feature type="binding site" evidence="3">
    <location>
        <position position="88"/>
    </location>
    <ligand>
        <name>Fe cation</name>
        <dbReference type="ChEBI" id="CHEBI:24875"/>
    </ligand>
</feature>
<comment type="catalytic activity">
    <reaction evidence="3">
        <text>N-terminal N-formyl-L-methionyl-[peptide] + H2O = N-terminal L-methionyl-[peptide] + formate</text>
        <dbReference type="Rhea" id="RHEA:24420"/>
        <dbReference type="Rhea" id="RHEA-COMP:10639"/>
        <dbReference type="Rhea" id="RHEA-COMP:10640"/>
        <dbReference type="ChEBI" id="CHEBI:15377"/>
        <dbReference type="ChEBI" id="CHEBI:15740"/>
        <dbReference type="ChEBI" id="CHEBI:49298"/>
        <dbReference type="ChEBI" id="CHEBI:64731"/>
        <dbReference type="EC" id="3.5.1.88"/>
    </reaction>
</comment>
<comment type="similarity">
    <text evidence="1 3">Belongs to the polypeptide deformylase family.</text>
</comment>
<dbReference type="PIRSF" id="PIRSF004749">
    <property type="entry name" value="Pep_def"/>
    <property type="match status" value="1"/>
</dbReference>
<dbReference type="OrthoDB" id="9784988at2"/>
<reference evidence="4 5" key="1">
    <citation type="submission" date="2009-01" db="EMBL/GenBank/DDBJ databases">
        <title>Complete sequence of Clostridium cellulolyticum H10.</title>
        <authorList>
            <consortium name="US DOE Joint Genome Institute"/>
            <person name="Lucas S."/>
            <person name="Copeland A."/>
            <person name="Lapidus A."/>
            <person name="Glavina del Rio T."/>
            <person name="Dalin E."/>
            <person name="Tice H."/>
            <person name="Bruce D."/>
            <person name="Goodwin L."/>
            <person name="Pitluck S."/>
            <person name="Chertkov O."/>
            <person name="Saunders E."/>
            <person name="Brettin T."/>
            <person name="Detter J.C."/>
            <person name="Han C."/>
            <person name="Larimer F."/>
            <person name="Land M."/>
            <person name="Hauser L."/>
            <person name="Kyrpides N."/>
            <person name="Ivanova N."/>
            <person name="Zhou J."/>
            <person name="Richardson P."/>
        </authorList>
    </citation>
    <scope>NUCLEOTIDE SEQUENCE [LARGE SCALE GENOMIC DNA]</scope>
    <source>
        <strain evidence="5">ATCC 35319 / DSM 5812 / JCM 6584 / H10</strain>
    </source>
</reference>
<dbReference type="PANTHER" id="PTHR10458:SF22">
    <property type="entry name" value="PEPTIDE DEFORMYLASE"/>
    <property type="match status" value="1"/>
</dbReference>
<dbReference type="CDD" id="cd00487">
    <property type="entry name" value="Pep_deformylase"/>
    <property type="match status" value="1"/>
</dbReference>
<dbReference type="GO" id="GO:0046872">
    <property type="term" value="F:metal ion binding"/>
    <property type="evidence" value="ECO:0007669"/>
    <property type="project" value="UniProtKB-KW"/>
</dbReference>
<sequence>MAYRQIRKDGDEVLRKISRPVDSIDKKILALLEDMADTMYRADGVGLAAPQIGILKRIVVIDVGDGLYEMINPIILEQSGEQDGMEGCLSIPGVLGKVKRPMKVTLRYTDRNGESITIEAKEFFARAICHELDHLDGILYKDKAHKMYTEKELEEMQKD</sequence>
<dbReference type="KEGG" id="cce:Ccel_1528"/>
<dbReference type="PANTHER" id="PTHR10458">
    <property type="entry name" value="PEPTIDE DEFORMYLASE"/>
    <property type="match status" value="1"/>
</dbReference>
<dbReference type="EMBL" id="CP001348">
    <property type="protein sequence ID" value="ACL75880.1"/>
    <property type="molecule type" value="Genomic_DNA"/>
</dbReference>
<dbReference type="eggNOG" id="COG0242">
    <property type="taxonomic scope" value="Bacteria"/>
</dbReference>
<proteinExistence type="inferred from homology"/>
<dbReference type="SUPFAM" id="SSF56420">
    <property type="entry name" value="Peptide deformylase"/>
    <property type="match status" value="1"/>
</dbReference>
<evidence type="ECO:0000256" key="3">
    <source>
        <dbReference type="HAMAP-Rule" id="MF_00163"/>
    </source>
</evidence>
<dbReference type="HOGENOM" id="CLU_061901_4_2_9"/>
<organism evidence="4 5">
    <name type="scientific">Ruminiclostridium cellulolyticum (strain ATCC 35319 / DSM 5812 / JCM 6584 / H10)</name>
    <name type="common">Clostridium cellulolyticum</name>
    <dbReference type="NCBI Taxonomy" id="394503"/>
    <lineage>
        <taxon>Bacteria</taxon>
        <taxon>Bacillati</taxon>
        <taxon>Bacillota</taxon>
        <taxon>Clostridia</taxon>
        <taxon>Eubacteriales</taxon>
        <taxon>Oscillospiraceae</taxon>
        <taxon>Ruminiclostridium</taxon>
    </lineage>
</organism>
<comment type="function">
    <text evidence="3">Removes the formyl group from the N-terminal Met of newly synthesized proteins. Requires at least a dipeptide for an efficient rate of reaction. N-terminal L-methionine is a prerequisite for activity but the enzyme has broad specificity at other positions.</text>
</comment>
<evidence type="ECO:0000256" key="2">
    <source>
        <dbReference type="ARBA" id="ARBA00023004"/>
    </source>
</evidence>
<keyword evidence="3" id="KW-0479">Metal-binding</keyword>
<keyword evidence="2 3" id="KW-0408">Iron</keyword>
<evidence type="ECO:0000256" key="1">
    <source>
        <dbReference type="ARBA" id="ARBA00010759"/>
    </source>
</evidence>
<dbReference type="EC" id="3.5.1.88" evidence="3"/>
<dbReference type="NCBIfam" id="TIGR00079">
    <property type="entry name" value="pept_deformyl"/>
    <property type="match status" value="1"/>
</dbReference>
<dbReference type="GO" id="GO:0042586">
    <property type="term" value="F:peptide deformylase activity"/>
    <property type="evidence" value="ECO:0007669"/>
    <property type="project" value="UniProtKB-UniRule"/>
</dbReference>
<dbReference type="Proteomes" id="UP000001349">
    <property type="component" value="Chromosome"/>
</dbReference>
<dbReference type="AlphaFoldDB" id="B8I254"/>
<evidence type="ECO:0000313" key="4">
    <source>
        <dbReference type="EMBL" id="ACL75880.1"/>
    </source>
</evidence>
<dbReference type="Gene3D" id="3.90.45.10">
    <property type="entry name" value="Peptide deformylase"/>
    <property type="match status" value="1"/>
</dbReference>
<dbReference type="STRING" id="394503.Ccel_1528"/>
<dbReference type="NCBIfam" id="NF001159">
    <property type="entry name" value="PRK00150.1-3"/>
    <property type="match status" value="1"/>
</dbReference>
<dbReference type="HAMAP" id="MF_00163">
    <property type="entry name" value="Pep_deformylase"/>
    <property type="match status" value="1"/>
</dbReference>
<feature type="binding site" evidence="3">
    <location>
        <position position="134"/>
    </location>
    <ligand>
        <name>Fe cation</name>
        <dbReference type="ChEBI" id="CHEBI:24875"/>
    </ligand>
</feature>
<keyword evidence="3" id="KW-0648">Protein biosynthesis</keyword>
<keyword evidence="3" id="KW-0378">Hydrolase</keyword>
<gene>
    <name evidence="3" type="primary">def</name>
    <name evidence="4" type="ordered locus">Ccel_1528</name>
</gene>
<keyword evidence="5" id="KW-1185">Reference proteome</keyword>
<dbReference type="GO" id="GO:0006412">
    <property type="term" value="P:translation"/>
    <property type="evidence" value="ECO:0007669"/>
    <property type="project" value="UniProtKB-UniRule"/>
</dbReference>
<dbReference type="Pfam" id="PF01327">
    <property type="entry name" value="Pep_deformylase"/>
    <property type="match status" value="1"/>
</dbReference>
<dbReference type="InterPro" id="IPR036821">
    <property type="entry name" value="Peptide_deformylase_sf"/>
</dbReference>